<dbReference type="Gene3D" id="3.40.50.150">
    <property type="entry name" value="Vaccinia Virus protein VP39"/>
    <property type="match status" value="1"/>
</dbReference>
<evidence type="ECO:0000256" key="5">
    <source>
        <dbReference type="ARBA" id="ARBA00022747"/>
    </source>
</evidence>
<dbReference type="InterPro" id="IPR031303">
    <property type="entry name" value="C5_meth_CS"/>
</dbReference>
<feature type="region of interest" description="Disordered" evidence="6">
    <location>
        <begin position="547"/>
        <end position="571"/>
    </location>
</feature>
<keyword evidence="4" id="KW-0949">S-adenosyl-L-methionine</keyword>
<gene>
    <name evidence="7" type="ORF">F5544_09935</name>
</gene>
<keyword evidence="5" id="KW-0680">Restriction system</keyword>
<organism evidence="7 8">
    <name type="scientific">Nocardia arthritidis</name>
    <dbReference type="NCBI Taxonomy" id="228602"/>
    <lineage>
        <taxon>Bacteria</taxon>
        <taxon>Bacillati</taxon>
        <taxon>Actinomycetota</taxon>
        <taxon>Actinomycetes</taxon>
        <taxon>Mycobacteriales</taxon>
        <taxon>Nocardiaceae</taxon>
        <taxon>Nocardia</taxon>
    </lineage>
</organism>
<dbReference type="Proteomes" id="UP000503540">
    <property type="component" value="Chromosome"/>
</dbReference>
<proteinExistence type="predicted"/>
<dbReference type="REBASE" id="396313">
    <property type="entry name" value="M.Nar12717ORF9935P"/>
</dbReference>
<evidence type="ECO:0000256" key="6">
    <source>
        <dbReference type="SAM" id="MobiDB-lite"/>
    </source>
</evidence>
<dbReference type="GO" id="GO:0003677">
    <property type="term" value="F:DNA binding"/>
    <property type="evidence" value="ECO:0007669"/>
    <property type="project" value="TreeGrafter"/>
</dbReference>
<dbReference type="AlphaFoldDB" id="A0A6G9Y9Y5"/>
<dbReference type="GO" id="GO:0032259">
    <property type="term" value="P:methylation"/>
    <property type="evidence" value="ECO:0007669"/>
    <property type="project" value="UniProtKB-KW"/>
</dbReference>
<dbReference type="EC" id="2.1.1.37" evidence="1"/>
<reference evidence="7 8" key="1">
    <citation type="journal article" date="2019" name="ACS Chem. Biol.">
        <title>Identification and Mobilization of a Cryptic Antibiotic Biosynthesis Gene Locus from a Human-Pathogenic Nocardia Isolate.</title>
        <authorList>
            <person name="Herisse M."/>
            <person name="Ishida K."/>
            <person name="Porter J.L."/>
            <person name="Howden B."/>
            <person name="Hertweck C."/>
            <person name="Stinear T.P."/>
            <person name="Pidot S.J."/>
        </authorList>
    </citation>
    <scope>NUCLEOTIDE SEQUENCE [LARGE SCALE GENOMIC DNA]</scope>
    <source>
        <strain evidence="7 8">AUSMDU00012717</strain>
    </source>
</reference>
<sequence length="571" mass="63201">MLELMDWFCGAGGSSQGAHAVPGVRVARAANHWDLAIESHSRNFPATDHYLGDIRTAPVHRWPVADLLWASPECPQWSSARGARRDFHNTLQVDLLELPRDEAAERSRALMEEVPQYLRGVIDRGGRVRAGIVENVIEVRAWDQWTRWVTEIRALGYKTKLIAMNSMHAQPVLTPPAPQSRDRLYLAYWDTTLGREPDWDKWLRPLAYCTGCDEWVQALQVFKQPNADMGRYRQQYLYRCPHVRCRNTILEPPALPAAAAIDWSLEGTRIGDRAKPLADKTMERIQVGLRRYATVMPMMVPAGGTWRDQAMPITSPMSARTTRENDGLAVPAPFLALLRSDRPRTIGLDEPLATVVADGSNHALVVPPLLVPTEGRDGKDAVPATFPMRTQTTRAETAVAFWPFIAELRGGSSDARPVTEALATITASGNHHGLVTPAVNAFGTQWDSMLLPYYGRCAARPITDPMCTVPTRGHFALVDSVAELDIADVRFRMLEPQEISSAMAFGSSYVVLGTKRERVRQLGNAVTPPVAEILISALVEAVTGEELDRWPSAPTPHDRTAAPTRSQPLAA</sequence>
<evidence type="ECO:0000313" key="8">
    <source>
        <dbReference type="Proteomes" id="UP000503540"/>
    </source>
</evidence>
<evidence type="ECO:0000256" key="2">
    <source>
        <dbReference type="ARBA" id="ARBA00022603"/>
    </source>
</evidence>
<dbReference type="GO" id="GO:0009307">
    <property type="term" value="P:DNA restriction-modification system"/>
    <property type="evidence" value="ECO:0007669"/>
    <property type="project" value="UniProtKB-KW"/>
</dbReference>
<dbReference type="InterPro" id="IPR029063">
    <property type="entry name" value="SAM-dependent_MTases_sf"/>
</dbReference>
<dbReference type="InterPro" id="IPR050390">
    <property type="entry name" value="C5-Methyltransferase"/>
</dbReference>
<dbReference type="Gene3D" id="3.90.120.10">
    <property type="entry name" value="DNA Methylase, subunit A, domain 2"/>
    <property type="match status" value="1"/>
</dbReference>
<name>A0A6G9Y9Y5_9NOCA</name>
<accession>A0A6G9Y9Y5</accession>
<evidence type="ECO:0000256" key="3">
    <source>
        <dbReference type="ARBA" id="ARBA00022679"/>
    </source>
</evidence>
<dbReference type="RefSeq" id="WP_167472938.1">
    <property type="nucleotide sequence ID" value="NZ_CP046172.1"/>
</dbReference>
<keyword evidence="2 7" id="KW-0489">Methyltransferase</keyword>
<dbReference type="PANTHER" id="PTHR10629">
    <property type="entry name" value="CYTOSINE-SPECIFIC METHYLTRANSFERASE"/>
    <property type="match status" value="1"/>
</dbReference>
<evidence type="ECO:0000256" key="4">
    <source>
        <dbReference type="ARBA" id="ARBA00022691"/>
    </source>
</evidence>
<dbReference type="EMBL" id="CP046172">
    <property type="protein sequence ID" value="QIS09887.1"/>
    <property type="molecule type" value="Genomic_DNA"/>
</dbReference>
<dbReference type="InterPro" id="IPR001525">
    <property type="entry name" value="C5_MeTfrase"/>
</dbReference>
<keyword evidence="8" id="KW-1185">Reference proteome</keyword>
<dbReference type="SUPFAM" id="SSF53335">
    <property type="entry name" value="S-adenosyl-L-methionine-dependent methyltransferases"/>
    <property type="match status" value="1"/>
</dbReference>
<dbReference type="PROSITE" id="PS00095">
    <property type="entry name" value="C5_MTASE_2"/>
    <property type="match status" value="1"/>
</dbReference>
<dbReference type="KEGG" id="nah:F5544_09935"/>
<protein>
    <recommendedName>
        <fullName evidence="1">DNA (cytosine-5-)-methyltransferase</fullName>
        <ecNumber evidence="1">2.1.1.37</ecNumber>
    </recommendedName>
</protein>
<dbReference type="Pfam" id="PF00145">
    <property type="entry name" value="DNA_methylase"/>
    <property type="match status" value="1"/>
</dbReference>
<evidence type="ECO:0000256" key="1">
    <source>
        <dbReference type="ARBA" id="ARBA00011975"/>
    </source>
</evidence>
<dbReference type="GO" id="GO:0003886">
    <property type="term" value="F:DNA (cytosine-5-)-methyltransferase activity"/>
    <property type="evidence" value="ECO:0007669"/>
    <property type="project" value="UniProtKB-EC"/>
</dbReference>
<dbReference type="GO" id="GO:0044027">
    <property type="term" value="P:negative regulation of gene expression via chromosomal CpG island methylation"/>
    <property type="evidence" value="ECO:0007669"/>
    <property type="project" value="TreeGrafter"/>
</dbReference>
<evidence type="ECO:0000313" key="7">
    <source>
        <dbReference type="EMBL" id="QIS09887.1"/>
    </source>
</evidence>
<dbReference type="PANTHER" id="PTHR10629:SF52">
    <property type="entry name" value="DNA (CYTOSINE-5)-METHYLTRANSFERASE 1"/>
    <property type="match status" value="1"/>
</dbReference>
<keyword evidence="3 7" id="KW-0808">Transferase</keyword>